<protein>
    <submittedName>
        <fullName evidence="2">Uncharacterized protein</fullName>
    </submittedName>
</protein>
<evidence type="ECO:0000313" key="2">
    <source>
        <dbReference type="EMBL" id="XAY05623.1"/>
    </source>
</evidence>
<feature type="region of interest" description="Disordered" evidence="1">
    <location>
        <begin position="1"/>
        <end position="49"/>
    </location>
</feature>
<dbReference type="AlphaFoldDB" id="A0AAU7AVY6"/>
<accession>A0AAU7AVY6</accession>
<organism evidence="2">
    <name type="scientific">Paraconexibacter sp. AEG42_29</name>
    <dbReference type="NCBI Taxonomy" id="2997339"/>
    <lineage>
        <taxon>Bacteria</taxon>
        <taxon>Bacillati</taxon>
        <taxon>Actinomycetota</taxon>
        <taxon>Thermoleophilia</taxon>
        <taxon>Solirubrobacterales</taxon>
        <taxon>Paraconexibacteraceae</taxon>
        <taxon>Paraconexibacter</taxon>
    </lineage>
</organism>
<dbReference type="KEGG" id="parq:DSM112329_02481"/>
<name>A0AAU7AVY6_9ACTN</name>
<evidence type="ECO:0000256" key="1">
    <source>
        <dbReference type="SAM" id="MobiDB-lite"/>
    </source>
</evidence>
<feature type="region of interest" description="Disordered" evidence="1">
    <location>
        <begin position="58"/>
        <end position="77"/>
    </location>
</feature>
<dbReference type="RefSeq" id="WP_354702128.1">
    <property type="nucleotide sequence ID" value="NZ_CP114014.1"/>
</dbReference>
<reference evidence="2" key="1">
    <citation type="submission" date="2022-12" db="EMBL/GenBank/DDBJ databases">
        <title>Paraconexibacter alkalitolerans sp. nov. and Baekduia alba sp. nov., isolated from soil and emended description of the genera Paraconexibacter (Chun et al., 2020) and Baekduia (An et al., 2020).</title>
        <authorList>
            <person name="Vieira S."/>
            <person name="Huber K.J."/>
            <person name="Geppert A."/>
            <person name="Wolf J."/>
            <person name="Neumann-Schaal M."/>
            <person name="Muesken M."/>
            <person name="Overmann J."/>
        </authorList>
    </citation>
    <scope>NUCLEOTIDE SEQUENCE</scope>
    <source>
        <strain evidence="2">AEG42_29</strain>
    </source>
</reference>
<dbReference type="EMBL" id="CP114014">
    <property type="protein sequence ID" value="XAY05623.1"/>
    <property type="molecule type" value="Genomic_DNA"/>
</dbReference>
<proteinExistence type="predicted"/>
<sequence>MRPDRFRACRPTTPVPQELADEQAAREQVERERVRAASTGAEEQAALRRADKAAYLQDKLAEQVEADAEPGDHGREG</sequence>
<gene>
    <name evidence="2" type="ORF">DSM112329_02481</name>
</gene>
<feature type="compositionally biased region" description="Basic and acidic residues" evidence="1">
    <location>
        <begin position="23"/>
        <end position="35"/>
    </location>
</feature>